<feature type="region of interest" description="Disordered" evidence="1">
    <location>
        <begin position="39"/>
        <end position="59"/>
    </location>
</feature>
<dbReference type="RefSeq" id="WP_025087781.1">
    <property type="nucleotide sequence ID" value="NZ_AZFT01000053.1"/>
</dbReference>
<comment type="caution">
    <text evidence="2">The sequence shown here is derived from an EMBL/GenBank/DDBJ whole genome shotgun (WGS) entry which is preliminary data.</text>
</comment>
<evidence type="ECO:0000313" key="3">
    <source>
        <dbReference type="Proteomes" id="UP000051324"/>
    </source>
</evidence>
<dbReference type="PATRIC" id="fig|1423724.4.peg.1109"/>
<reference evidence="2 3" key="1">
    <citation type="journal article" date="2015" name="Genome Announc.">
        <title>Expanding the biotechnology potential of lactobacilli through comparative genomics of 213 strains and associated genera.</title>
        <authorList>
            <person name="Sun Z."/>
            <person name="Harris H.M."/>
            <person name="McCann A."/>
            <person name="Guo C."/>
            <person name="Argimon S."/>
            <person name="Zhang W."/>
            <person name="Yang X."/>
            <person name="Jeffery I.B."/>
            <person name="Cooney J.C."/>
            <person name="Kagawa T.F."/>
            <person name="Liu W."/>
            <person name="Song Y."/>
            <person name="Salvetti E."/>
            <person name="Wrobel A."/>
            <person name="Rasinkangas P."/>
            <person name="Parkhill J."/>
            <person name="Rea M.C."/>
            <person name="O'Sullivan O."/>
            <person name="Ritari J."/>
            <person name="Douillard F.P."/>
            <person name="Paul Ross R."/>
            <person name="Yang R."/>
            <person name="Briner A.E."/>
            <person name="Felis G.E."/>
            <person name="de Vos W.M."/>
            <person name="Barrangou R."/>
            <person name="Klaenhammer T.R."/>
            <person name="Caufield P.W."/>
            <person name="Cui Y."/>
            <person name="Zhang H."/>
            <person name="O'Toole P.W."/>
        </authorList>
    </citation>
    <scope>NUCLEOTIDE SEQUENCE [LARGE SCALE GENOMIC DNA]</scope>
    <source>
        <strain evidence="2 3">DSM 16634</strain>
    </source>
</reference>
<proteinExistence type="predicted"/>
<evidence type="ECO:0000256" key="1">
    <source>
        <dbReference type="SAM" id="MobiDB-lite"/>
    </source>
</evidence>
<name>A0A0R1TQU5_9LACO</name>
<dbReference type="Proteomes" id="UP000051324">
    <property type="component" value="Unassembled WGS sequence"/>
</dbReference>
<gene>
    <name evidence="2" type="ORF">FC32_GL001067</name>
</gene>
<keyword evidence="3" id="KW-1185">Reference proteome</keyword>
<protein>
    <submittedName>
        <fullName evidence="2">Uncharacterized protein</fullName>
    </submittedName>
</protein>
<dbReference type="AlphaFoldDB" id="A0A0R1TQU5"/>
<dbReference type="EMBL" id="AZFT01000053">
    <property type="protein sequence ID" value="KRL83805.1"/>
    <property type="molecule type" value="Genomic_DNA"/>
</dbReference>
<accession>A0A0R1TQU5</accession>
<sequence>MRKNLKIIVITVLGVLLLSGAVIIGEAVIKEIRDLRIEHQKQQKDESNSESKQEKNESK</sequence>
<evidence type="ECO:0000313" key="2">
    <source>
        <dbReference type="EMBL" id="KRL83805.1"/>
    </source>
</evidence>
<organism evidence="2 3">
    <name type="scientific">Ligilactobacillus apodemi DSM 16634 = JCM 16172</name>
    <dbReference type="NCBI Taxonomy" id="1423724"/>
    <lineage>
        <taxon>Bacteria</taxon>
        <taxon>Bacillati</taxon>
        <taxon>Bacillota</taxon>
        <taxon>Bacilli</taxon>
        <taxon>Lactobacillales</taxon>
        <taxon>Lactobacillaceae</taxon>
        <taxon>Ligilactobacillus</taxon>
    </lineage>
</organism>